<dbReference type="InterPro" id="IPR050312">
    <property type="entry name" value="IolE/XylAMocC-like"/>
</dbReference>
<evidence type="ECO:0000313" key="2">
    <source>
        <dbReference type="EMBL" id="AKZ64831.1"/>
    </source>
</evidence>
<dbReference type="PANTHER" id="PTHR12110:SF21">
    <property type="entry name" value="XYLOSE ISOMERASE-LIKE TIM BARREL DOMAIN-CONTAINING PROTEIN"/>
    <property type="match status" value="1"/>
</dbReference>
<sequence>MQQLLIYQSLWAMERRRPDGHEWTLEQKLAMIRDAGFDGAGVRFFDRDYAREVTAFLREHGMSWQAQCYPRSVDELKPIIEHVQEFGADHINLQADVRPYTLDECIPYIEGWRRLADDAGIALHIETHRDRMTTDLFFTLQLLDRFPDLRLTADLSHYVVAREFAWPISDENHALMHRIIDNAWGFHGRVASREQIQLQLAFPQHQKWLQLFMQWWEYGFRSWCRRAPSDGVLTFLCELGPPEYAMTGADGHELSDRWQEAGSMKDSVRALWQACADAGTRKAAAQEKAQKAAAA</sequence>
<proteinExistence type="predicted"/>
<keyword evidence="2" id="KW-0413">Isomerase</keyword>
<dbReference type="RefSeq" id="WP_053200727.1">
    <property type="nucleotide sequence ID" value="NZ_CP011409.1"/>
</dbReference>
<dbReference type="Pfam" id="PF01261">
    <property type="entry name" value="AP_endonuc_2"/>
    <property type="match status" value="1"/>
</dbReference>
<dbReference type="GO" id="GO:0016853">
    <property type="term" value="F:isomerase activity"/>
    <property type="evidence" value="ECO:0007669"/>
    <property type="project" value="UniProtKB-KW"/>
</dbReference>
<dbReference type="PANTHER" id="PTHR12110">
    <property type="entry name" value="HYDROXYPYRUVATE ISOMERASE"/>
    <property type="match status" value="1"/>
</dbReference>
<dbReference type="EMBL" id="CP011409">
    <property type="protein sequence ID" value="AKZ64831.1"/>
    <property type="molecule type" value="Genomic_DNA"/>
</dbReference>
<reference evidence="3" key="1">
    <citation type="journal article" date="2015" name="Genome Announc.">
        <title>Complete Genome Sequence of Herbaspirillum hiltneri N3 (DSM 17495), Isolated from Surface-Sterilized Wheat Roots.</title>
        <authorList>
            <person name="Guizelini D."/>
            <person name="Saizaki P.M."/>
            <person name="Coimbra N.A."/>
            <person name="Weiss V.A."/>
            <person name="Faoro H."/>
            <person name="Sfeir M.Z."/>
            <person name="Baura V.A."/>
            <person name="Monteiro R.A."/>
            <person name="Chubatsu L.S."/>
            <person name="Souza E.M."/>
            <person name="Cruz L.M."/>
            <person name="Pedrosa F.O."/>
            <person name="Raittz R.T."/>
            <person name="Marchaukoski J.N."/>
            <person name="Steffens M.B."/>
        </authorList>
    </citation>
    <scope>NUCLEOTIDE SEQUENCE [LARGE SCALE GENOMIC DNA]</scope>
    <source>
        <strain evidence="3">N3</strain>
    </source>
</reference>
<accession>A0ABM5V5M9</accession>
<feature type="domain" description="Xylose isomerase-like TIM barrel" evidence="1">
    <location>
        <begin position="31"/>
        <end position="161"/>
    </location>
</feature>
<dbReference type="Gene3D" id="3.20.20.150">
    <property type="entry name" value="Divalent-metal-dependent TIM barrel enzymes"/>
    <property type="match status" value="1"/>
</dbReference>
<keyword evidence="3" id="KW-1185">Reference proteome</keyword>
<evidence type="ECO:0000313" key="3">
    <source>
        <dbReference type="Proteomes" id="UP000063429"/>
    </source>
</evidence>
<evidence type="ECO:0000259" key="1">
    <source>
        <dbReference type="Pfam" id="PF01261"/>
    </source>
</evidence>
<organism evidence="2 3">
    <name type="scientific">Herbaspirillum hiltneri N3</name>
    <dbReference type="NCBI Taxonomy" id="1262470"/>
    <lineage>
        <taxon>Bacteria</taxon>
        <taxon>Pseudomonadati</taxon>
        <taxon>Pseudomonadota</taxon>
        <taxon>Betaproteobacteria</taxon>
        <taxon>Burkholderiales</taxon>
        <taxon>Oxalobacteraceae</taxon>
        <taxon>Herbaspirillum</taxon>
    </lineage>
</organism>
<name>A0ABM5V5M9_9BURK</name>
<dbReference type="SUPFAM" id="SSF51658">
    <property type="entry name" value="Xylose isomerase-like"/>
    <property type="match status" value="1"/>
</dbReference>
<dbReference type="Proteomes" id="UP000063429">
    <property type="component" value="Chromosome"/>
</dbReference>
<protein>
    <submittedName>
        <fullName evidence="2">Xylose isomerase</fullName>
    </submittedName>
</protein>
<dbReference type="InterPro" id="IPR036237">
    <property type="entry name" value="Xyl_isomerase-like_sf"/>
</dbReference>
<dbReference type="InterPro" id="IPR013022">
    <property type="entry name" value="Xyl_isomerase-like_TIM-brl"/>
</dbReference>
<gene>
    <name evidence="2" type="ORF">F506_21185</name>
</gene>